<feature type="active site" description="Charge relay system" evidence="6 7">
    <location>
        <position position="458"/>
    </location>
</feature>
<feature type="active site" description="Charge relay system" evidence="6 7">
    <location>
        <position position="112"/>
    </location>
</feature>
<dbReference type="Pfam" id="PF00082">
    <property type="entry name" value="Peptidase_S8"/>
    <property type="match status" value="1"/>
</dbReference>
<dbReference type="SUPFAM" id="SSF52743">
    <property type="entry name" value="Subtilisin-like"/>
    <property type="match status" value="1"/>
</dbReference>
<dbReference type="InterPro" id="IPR041469">
    <property type="entry name" value="Subtilisin-like_FN3"/>
</dbReference>
<evidence type="ECO:0000256" key="5">
    <source>
        <dbReference type="ARBA" id="ARBA00022825"/>
    </source>
</evidence>
<feature type="domain" description="Peptidase S8/S53" evidence="8">
    <location>
        <begin position="103"/>
        <end position="498"/>
    </location>
</feature>
<organism evidence="11">
    <name type="scientific">Oryza meridionalis</name>
    <dbReference type="NCBI Taxonomy" id="40149"/>
    <lineage>
        <taxon>Eukaryota</taxon>
        <taxon>Viridiplantae</taxon>
        <taxon>Streptophyta</taxon>
        <taxon>Embryophyta</taxon>
        <taxon>Tracheophyta</taxon>
        <taxon>Spermatophyta</taxon>
        <taxon>Magnoliopsida</taxon>
        <taxon>Liliopsida</taxon>
        <taxon>Poales</taxon>
        <taxon>Poaceae</taxon>
        <taxon>BOP clade</taxon>
        <taxon>Oryzoideae</taxon>
        <taxon>Oryzeae</taxon>
        <taxon>Oryzinae</taxon>
        <taxon>Oryza</taxon>
    </lineage>
</organism>
<evidence type="ECO:0000256" key="1">
    <source>
        <dbReference type="ARBA" id="ARBA00011073"/>
    </source>
</evidence>
<feature type="active site" description="Charge relay system" evidence="6 7">
    <location>
        <position position="157"/>
    </location>
</feature>
<dbReference type="Proteomes" id="UP000008021">
    <property type="component" value="Chromosome 1"/>
</dbReference>
<proteinExistence type="inferred from homology"/>
<evidence type="ECO:0000259" key="9">
    <source>
        <dbReference type="Pfam" id="PF05922"/>
    </source>
</evidence>
<keyword evidence="4 7" id="KW-0378">Hydrolase</keyword>
<dbReference type="Pfam" id="PF05922">
    <property type="entry name" value="Inhibitor_I9"/>
    <property type="match status" value="1"/>
</dbReference>
<dbReference type="eggNOG" id="ENOG502QPQR">
    <property type="taxonomic scope" value="Eukaryota"/>
</dbReference>
<dbReference type="EnsemblPlants" id="OMERI01G39840.1">
    <property type="protein sequence ID" value="OMERI01G39840.1"/>
    <property type="gene ID" value="OMERI01G39840"/>
</dbReference>
<evidence type="ECO:0000259" key="8">
    <source>
        <dbReference type="Pfam" id="PF00082"/>
    </source>
</evidence>
<dbReference type="GO" id="GO:0006508">
    <property type="term" value="P:proteolysis"/>
    <property type="evidence" value="ECO:0007669"/>
    <property type="project" value="UniProtKB-KW"/>
</dbReference>
<evidence type="ECO:0000256" key="7">
    <source>
        <dbReference type="PROSITE-ProRule" id="PRU01240"/>
    </source>
</evidence>
<evidence type="ECO:0000259" key="10">
    <source>
        <dbReference type="Pfam" id="PF17766"/>
    </source>
</evidence>
<dbReference type="PROSITE" id="PS00138">
    <property type="entry name" value="SUBTILASE_SER"/>
    <property type="match status" value="1"/>
</dbReference>
<dbReference type="InterPro" id="IPR036852">
    <property type="entry name" value="Peptidase_S8/S53_dom_sf"/>
</dbReference>
<protein>
    <recommendedName>
        <fullName evidence="13">Peptidase S8/S53 domain-containing protein</fullName>
    </recommendedName>
</protein>
<dbReference type="InterPro" id="IPR023828">
    <property type="entry name" value="Peptidase_S8_Ser-AS"/>
</dbReference>
<dbReference type="Gene3D" id="2.60.40.2310">
    <property type="match status" value="1"/>
</dbReference>
<comment type="similarity">
    <text evidence="1 7">Belongs to the peptidase S8 family.</text>
</comment>
<reference evidence="11" key="1">
    <citation type="submission" date="2015-04" db="UniProtKB">
        <authorList>
            <consortium name="EnsemblPlants"/>
        </authorList>
    </citation>
    <scope>IDENTIFICATION</scope>
</reference>
<dbReference type="PROSITE" id="PS00137">
    <property type="entry name" value="SUBTILASE_HIS"/>
    <property type="match status" value="1"/>
</dbReference>
<dbReference type="InterPro" id="IPR010259">
    <property type="entry name" value="S8pro/Inhibitor_I9"/>
</dbReference>
<dbReference type="InterPro" id="IPR015500">
    <property type="entry name" value="Peptidase_S8_subtilisin-rel"/>
</dbReference>
<dbReference type="Gene3D" id="3.50.30.30">
    <property type="match status" value="1"/>
</dbReference>
<accession>A0A0E0CCL2</accession>
<dbReference type="Pfam" id="PF17766">
    <property type="entry name" value="fn3_6"/>
    <property type="match status" value="1"/>
</dbReference>
<name>A0A0E0CCL2_9ORYZ</name>
<evidence type="ECO:0000256" key="2">
    <source>
        <dbReference type="ARBA" id="ARBA00022670"/>
    </source>
</evidence>
<keyword evidence="5 7" id="KW-0720">Serine protease</keyword>
<evidence type="ECO:0000256" key="6">
    <source>
        <dbReference type="PIRSR" id="PIRSR615500-1"/>
    </source>
</evidence>
<dbReference type="Gene3D" id="3.40.50.200">
    <property type="entry name" value="Peptidase S8/S53 domain"/>
    <property type="match status" value="1"/>
</dbReference>
<dbReference type="PRINTS" id="PR00723">
    <property type="entry name" value="SUBTILISIN"/>
</dbReference>
<dbReference type="PANTHER" id="PTHR10795">
    <property type="entry name" value="PROPROTEIN CONVERTASE SUBTILISIN/KEXIN"/>
    <property type="match status" value="1"/>
</dbReference>
<dbReference type="HOGENOM" id="CLU_000625_4_5_1"/>
<keyword evidence="3" id="KW-0732">Signal</keyword>
<reference evidence="11" key="2">
    <citation type="submission" date="2018-05" db="EMBL/GenBank/DDBJ databases">
        <title>OmerRS3 (Oryza meridionalis Reference Sequence Version 3).</title>
        <authorList>
            <person name="Zhang J."/>
            <person name="Kudrna D."/>
            <person name="Lee S."/>
            <person name="Talag J."/>
            <person name="Welchert J."/>
            <person name="Wing R.A."/>
        </authorList>
    </citation>
    <scope>NUCLEOTIDE SEQUENCE [LARGE SCALE GENOMIC DNA]</scope>
    <source>
        <strain evidence="11">cv. OR44</strain>
    </source>
</reference>
<dbReference type="Gramene" id="OMERI01G39840.1">
    <property type="protein sequence ID" value="OMERI01G39840.1"/>
    <property type="gene ID" value="OMERI01G39840"/>
</dbReference>
<feature type="domain" description="Subtilisin-like protease fibronectin type-III" evidence="10">
    <location>
        <begin position="570"/>
        <end position="650"/>
    </location>
</feature>
<keyword evidence="2 7" id="KW-0645">Protease</keyword>
<feature type="domain" description="Inhibitor I9" evidence="9">
    <location>
        <begin position="3"/>
        <end position="80"/>
    </location>
</feature>
<dbReference type="STRING" id="40149.A0A0E0CCL2"/>
<dbReference type="PROSITE" id="PS51892">
    <property type="entry name" value="SUBTILASE"/>
    <property type="match status" value="1"/>
</dbReference>
<evidence type="ECO:0000256" key="4">
    <source>
        <dbReference type="ARBA" id="ARBA00022801"/>
    </source>
</evidence>
<evidence type="ECO:0008006" key="13">
    <source>
        <dbReference type="Google" id="ProtNLM"/>
    </source>
</evidence>
<sequence length="674" mass="71993">MYFVLLKPRADARMMDDDELRSWHMSFLPGDMTASGKRRLVHSYQHVLDGFAAWLTEAELEAVPIKPGFSKSIPDEPMYLDTTHSPGFLGLSPDNFWGYTEYGSGVIIRVIDSGINSSLPSFGDKDIDTPPDNVRCNNKVIGARSLVFQDPVDYIGHGTHVASIAAGNFVDGASFRGQAAGTASGIAPNAHLASYKVCYTLTDDSDDYRCPMTSIMAAMEEAVVDGVDIISISLSSGEKRFDRDPVAMGAFRAVAISLSWHLLATLAQTGAGSVDRRISADLVLQNGDILQGEALVQGVNSTSYLPLYYPGEGNGCSKARVGSVKGHIVICDESSLDGVIVKTLYASGAAQVVAVGRRVSGYTIIYKYYGGASVLVLPAALGTRLKDYAIYPDAAALVTFQGTQLAVGGSPTVAYFSGRGPSFNAPYLAKPDILAPGLIILGAASAGPDQFVFKSGTSMATPHISGMVALLAINGWSPPAVRTAMMTTADRNDNSSNRVMDEQQNPASVFTAGAGQVNFSRASNPGLVYDIDMADYKGFICDESGDEGLRDITGDATLNCSSFPKVRDYNLNYPSITVPGVTVQRTLMNVQADPTTYSAKVIMNDDTVSVSVSPDNLFFTDNGQKLSFTVSAAYQDKGVQEGVLVWSSDEYGYSVGYKLSFEWGIKLQALPFDN</sequence>
<evidence type="ECO:0000256" key="3">
    <source>
        <dbReference type="ARBA" id="ARBA00022729"/>
    </source>
</evidence>
<dbReference type="GO" id="GO:0004252">
    <property type="term" value="F:serine-type endopeptidase activity"/>
    <property type="evidence" value="ECO:0007669"/>
    <property type="project" value="UniProtKB-UniRule"/>
</dbReference>
<dbReference type="InterPro" id="IPR045051">
    <property type="entry name" value="SBT"/>
</dbReference>
<keyword evidence="12" id="KW-1185">Reference proteome</keyword>
<evidence type="ECO:0000313" key="12">
    <source>
        <dbReference type="Proteomes" id="UP000008021"/>
    </source>
</evidence>
<dbReference type="InterPro" id="IPR022398">
    <property type="entry name" value="Peptidase_S8_His-AS"/>
</dbReference>
<evidence type="ECO:0000313" key="11">
    <source>
        <dbReference type="EnsemblPlants" id="OMERI01G39840.1"/>
    </source>
</evidence>
<dbReference type="InterPro" id="IPR000209">
    <property type="entry name" value="Peptidase_S8/S53_dom"/>
</dbReference>
<dbReference type="InterPro" id="IPR037045">
    <property type="entry name" value="S8pro/Inhibitor_I9_sf"/>
</dbReference>
<dbReference type="AlphaFoldDB" id="A0A0E0CCL2"/>
<dbReference type="Gene3D" id="3.30.70.80">
    <property type="entry name" value="Peptidase S8 propeptide/proteinase inhibitor I9"/>
    <property type="match status" value="1"/>
</dbReference>